<evidence type="ECO:0000313" key="3">
    <source>
        <dbReference type="EMBL" id="GAX76467.1"/>
    </source>
</evidence>
<dbReference type="STRING" id="1157962.A0A250X072"/>
<organism evidence="3 4">
    <name type="scientific">Chlamydomonas eustigma</name>
    <dbReference type="NCBI Taxonomy" id="1157962"/>
    <lineage>
        <taxon>Eukaryota</taxon>
        <taxon>Viridiplantae</taxon>
        <taxon>Chlorophyta</taxon>
        <taxon>core chlorophytes</taxon>
        <taxon>Chlorophyceae</taxon>
        <taxon>CS clade</taxon>
        <taxon>Chlamydomonadales</taxon>
        <taxon>Chlamydomonadaceae</taxon>
        <taxon>Chlamydomonas</taxon>
    </lineage>
</organism>
<feature type="compositionally biased region" description="Gly residues" evidence="1">
    <location>
        <begin position="295"/>
        <end position="308"/>
    </location>
</feature>
<feature type="compositionally biased region" description="Basic and acidic residues" evidence="1">
    <location>
        <begin position="444"/>
        <end position="456"/>
    </location>
</feature>
<dbReference type="EMBL" id="BEGY01000017">
    <property type="protein sequence ID" value="GAX76467.1"/>
    <property type="molecule type" value="Genomic_DNA"/>
</dbReference>
<dbReference type="InterPro" id="IPR039997">
    <property type="entry name" value="TFE"/>
</dbReference>
<reference evidence="3 4" key="1">
    <citation type="submission" date="2017-08" db="EMBL/GenBank/DDBJ databases">
        <title>Acidophilic green algal genome provides insights into adaptation to an acidic environment.</title>
        <authorList>
            <person name="Hirooka S."/>
            <person name="Hirose Y."/>
            <person name="Kanesaki Y."/>
            <person name="Higuchi S."/>
            <person name="Fujiwara T."/>
            <person name="Onuma R."/>
            <person name="Era A."/>
            <person name="Ohbayashi R."/>
            <person name="Uzuka A."/>
            <person name="Nozaki H."/>
            <person name="Yoshikawa H."/>
            <person name="Miyagishima S.Y."/>
        </authorList>
    </citation>
    <scope>NUCLEOTIDE SEQUENCE [LARGE SCALE GENOMIC DNA]</scope>
    <source>
        <strain evidence="3 4">NIES-2499</strain>
    </source>
</reference>
<feature type="compositionally biased region" description="Low complexity" evidence="1">
    <location>
        <begin position="377"/>
        <end position="387"/>
    </location>
</feature>
<name>A0A250X072_9CHLO</name>
<dbReference type="GO" id="GO:0005673">
    <property type="term" value="C:transcription factor TFIIE complex"/>
    <property type="evidence" value="ECO:0007669"/>
    <property type="project" value="TreeGrafter"/>
</dbReference>
<dbReference type="GO" id="GO:0006367">
    <property type="term" value="P:transcription initiation at RNA polymerase II promoter"/>
    <property type="evidence" value="ECO:0007669"/>
    <property type="project" value="InterPro"/>
</dbReference>
<proteinExistence type="predicted"/>
<dbReference type="InterPro" id="IPR002853">
    <property type="entry name" value="TFIIE_asu"/>
</dbReference>
<accession>A0A250X072</accession>
<feature type="region of interest" description="Disordered" evidence="1">
    <location>
        <begin position="428"/>
        <end position="471"/>
    </location>
</feature>
<gene>
    <name evidence="3" type="ORF">CEUSTIGMA_g3912.t1</name>
</gene>
<dbReference type="PANTHER" id="PTHR13097">
    <property type="entry name" value="TRANSCRIPTION INITIATION FACTOR IIE, ALPHA SUBUNIT"/>
    <property type="match status" value="1"/>
</dbReference>
<evidence type="ECO:0000313" key="4">
    <source>
        <dbReference type="Proteomes" id="UP000232323"/>
    </source>
</evidence>
<dbReference type="PANTHER" id="PTHR13097:SF7">
    <property type="entry name" value="GENERAL TRANSCRIPTION FACTOR IIE SUBUNIT 1"/>
    <property type="match status" value="1"/>
</dbReference>
<feature type="region of interest" description="Disordered" evidence="1">
    <location>
        <begin position="283"/>
        <end position="320"/>
    </location>
</feature>
<evidence type="ECO:0000256" key="1">
    <source>
        <dbReference type="SAM" id="MobiDB-lite"/>
    </source>
</evidence>
<comment type="caution">
    <text evidence="3">The sequence shown here is derived from an EMBL/GenBank/DDBJ whole genome shotgun (WGS) entry which is preliminary data.</text>
</comment>
<dbReference type="SMART" id="SM00531">
    <property type="entry name" value="TFIIE"/>
    <property type="match status" value="1"/>
</dbReference>
<feature type="region of interest" description="Disordered" evidence="1">
    <location>
        <begin position="377"/>
        <end position="403"/>
    </location>
</feature>
<evidence type="ECO:0000259" key="2">
    <source>
        <dbReference type="SMART" id="SM00531"/>
    </source>
</evidence>
<sequence length="510" mass="56530">MQNNLSNPASVAPYKRLAKLLIRAFYNGPCPPKSYRDADDVEGTRNKIAKVDTTGLGIILMEYLLTKEWVGEVEIVEQVRVNHKLIRRALKYLEREQLLMSEHRRETKRGQKRDVVKAVMNAHAEAEREDEQEGDEDIVEKLVRPHTISYYAVDFPRLFDAVQLRLHLMKKTLSDELNSKEVVAKYQCSSSWCAKEYSSYEVNWLIKGEELRCDICDTVVLQVLASGQTGDDIARRDRRNMIASRLTRMETQLKDILQLVASLRSNPSPPFYGSLRDWAITQQALHQQQQQQQDGGRGQGASGRGQGLPGMLVSSGQPNNYWQDTQVEVNLDSELQPVVPGPSGYVRARPGSGPVTIGTTEERKSTVLPPWMVRFSSSSCGGSDAASNAPGSSDAKGGSQAEQAEAARRAAYIQQYQAMLAQAQAEKQEQMQQGQLGAGTGSSRDYEEPLGKRPRLDNGQPPHTSGVGTVDELLEWAEVNVTENIVVKAELPAPSPAPAVADDGLDWEDI</sequence>
<protein>
    <recommendedName>
        <fullName evidence="2">Transcription initiation factor IIE subunit alpha N-terminal domain-containing protein</fullName>
    </recommendedName>
</protein>
<feature type="domain" description="Transcription initiation factor IIE subunit alpha N-terminal" evidence="2">
    <location>
        <begin position="55"/>
        <end position="235"/>
    </location>
</feature>
<keyword evidence="4" id="KW-1185">Reference proteome</keyword>
<dbReference type="OrthoDB" id="361102at2759"/>
<feature type="compositionally biased region" description="Low complexity" evidence="1">
    <location>
        <begin position="283"/>
        <end position="294"/>
    </location>
</feature>
<dbReference type="Proteomes" id="UP000232323">
    <property type="component" value="Unassembled WGS sequence"/>
</dbReference>
<dbReference type="AlphaFoldDB" id="A0A250X072"/>